<proteinExistence type="predicted"/>
<dbReference type="InterPro" id="IPR029261">
    <property type="entry name" value="Transposase_Znf"/>
</dbReference>
<reference evidence="4 5" key="1">
    <citation type="submission" date="2018-04" db="EMBL/GenBank/DDBJ databases">
        <title>Subsurface microbial communities from deep shales in Ohio and West Virginia, USA.</title>
        <authorList>
            <person name="Wrighton K."/>
        </authorList>
    </citation>
    <scope>NUCLEOTIDE SEQUENCE [LARGE SCALE GENOMIC DNA]</scope>
    <source>
        <strain evidence="4 5">WC1</strain>
    </source>
</reference>
<evidence type="ECO:0000259" key="3">
    <source>
        <dbReference type="Pfam" id="PF14690"/>
    </source>
</evidence>
<dbReference type="InterPro" id="IPR047951">
    <property type="entry name" value="Transpos_ISL3"/>
</dbReference>
<dbReference type="PANTHER" id="PTHR33498:SF1">
    <property type="entry name" value="TRANSPOSASE FOR INSERTION SEQUENCE ELEMENT IS1557"/>
    <property type="match status" value="1"/>
</dbReference>
<dbReference type="Pfam" id="PF13542">
    <property type="entry name" value="HTH_Tnp_ISL3"/>
    <property type="match status" value="1"/>
</dbReference>
<feature type="domain" description="Transposase IS204/IS1001/IS1096/IS1165 zinc-finger" evidence="3">
    <location>
        <begin position="44"/>
        <end position="87"/>
    </location>
</feature>
<dbReference type="Pfam" id="PF14690">
    <property type="entry name" value="Zn_ribbon_ISL3"/>
    <property type="match status" value="1"/>
</dbReference>
<gene>
    <name evidence="4" type="ORF">C8C76_1861</name>
</gene>
<sequence>MYKNIDLFTQALGIEEPWKLDKIDFNKDDGRLDIYISHKRGSKFPCPECGKKSPIHDTKERTWRHLNFFQYRAYIHAKMPRTKCKDHGVLQVKAPWAEPGSGFTMLFEAFIMQLATAMTVNEIAELVGEHDTRLWRILNRYVEEARAEEDYSSTDKIGIDETSSKKGHNYITIFVDLDKSKIIYITEGKDASTVDSFALDLKLHNGDPKNIKKICCDMSPAFIKGTADNFSQAKVTFDKFHVMKAVNKAVDQVRRNEQSDNKELKKTRYIWLKNKNNLTKKQKEKLKSLSEMNLKTLRAYNLKLSLQEFWNIEDLTTAASYLQKWYLWAIRSQLEPMVKIGRFINRHWQGIMNYIESRINNGVLEGLNSIVQTIKRKARGFRNLNNFMTAIYLQCGKLEFDLPKAFI</sequence>
<name>A0A2T5REY0_9FIRM</name>
<dbReference type="InterPro" id="IPR032877">
    <property type="entry name" value="Transposase_HTH"/>
</dbReference>
<evidence type="ECO:0000259" key="2">
    <source>
        <dbReference type="Pfam" id="PF13542"/>
    </source>
</evidence>
<comment type="caution">
    <text evidence="4">The sequence shown here is derived from an EMBL/GenBank/DDBJ whole genome shotgun (WGS) entry which is preliminary data.</text>
</comment>
<accession>A0A2T5REY0</accession>
<organism evidence="4 5">
    <name type="scientific">Halanaerobium saccharolyticum</name>
    <dbReference type="NCBI Taxonomy" id="43595"/>
    <lineage>
        <taxon>Bacteria</taxon>
        <taxon>Bacillati</taxon>
        <taxon>Bacillota</taxon>
        <taxon>Clostridia</taxon>
        <taxon>Halanaerobiales</taxon>
        <taxon>Halanaerobiaceae</taxon>
        <taxon>Halanaerobium</taxon>
    </lineage>
</organism>
<dbReference type="Pfam" id="PF01610">
    <property type="entry name" value="DDE_Tnp_ISL3"/>
    <property type="match status" value="1"/>
</dbReference>
<protein>
    <submittedName>
        <fullName evidence="4">Transposase</fullName>
    </submittedName>
</protein>
<evidence type="ECO:0000259" key="1">
    <source>
        <dbReference type="Pfam" id="PF01610"/>
    </source>
</evidence>
<dbReference type="EMBL" id="QAXS01000086">
    <property type="protein sequence ID" value="PTV91919.1"/>
    <property type="molecule type" value="Genomic_DNA"/>
</dbReference>
<feature type="domain" description="Transposase IS204/IS1001/IS1096/IS1165 DDE" evidence="1">
    <location>
        <begin position="157"/>
        <end position="391"/>
    </location>
</feature>
<dbReference type="PANTHER" id="PTHR33498">
    <property type="entry name" value="TRANSPOSASE FOR INSERTION SEQUENCE ELEMENT IS1557"/>
    <property type="match status" value="1"/>
</dbReference>
<dbReference type="AlphaFoldDB" id="A0A2T5REY0"/>
<feature type="domain" description="Transposase IS204/IS1001/IS1096/IS1165 helix-turn-helix" evidence="2">
    <location>
        <begin position="93"/>
        <end position="142"/>
    </location>
</feature>
<evidence type="ECO:0000313" key="5">
    <source>
        <dbReference type="Proteomes" id="UP000244089"/>
    </source>
</evidence>
<dbReference type="InterPro" id="IPR002560">
    <property type="entry name" value="Transposase_DDE"/>
</dbReference>
<dbReference type="Proteomes" id="UP000244089">
    <property type="component" value="Unassembled WGS sequence"/>
</dbReference>
<evidence type="ECO:0000313" key="4">
    <source>
        <dbReference type="EMBL" id="PTV91919.1"/>
    </source>
</evidence>
<dbReference type="NCBIfam" id="NF033550">
    <property type="entry name" value="transpos_ISL3"/>
    <property type="match status" value="1"/>
</dbReference>